<keyword evidence="4" id="KW-1185">Reference proteome</keyword>
<dbReference type="EMBL" id="JAJNBZ010000002">
    <property type="protein sequence ID" value="MCE5168680.1"/>
    <property type="molecule type" value="Genomic_DNA"/>
</dbReference>
<evidence type="ECO:0000259" key="2">
    <source>
        <dbReference type="Pfam" id="PF12762"/>
    </source>
</evidence>
<proteinExistence type="predicted"/>
<gene>
    <name evidence="3" type="ORF">LQV63_05050</name>
</gene>
<dbReference type="Pfam" id="PF12762">
    <property type="entry name" value="DDE_Tnp_IS1595"/>
    <property type="match status" value="1"/>
</dbReference>
<reference evidence="3 4" key="1">
    <citation type="submission" date="2021-11" db="EMBL/GenBank/DDBJ databases">
        <title>Draft genome sequence of Paenibacillus profundus YoMME, a new Gram-positive bacteria with exoelectrogenic properties.</title>
        <authorList>
            <person name="Hubenova Y."/>
            <person name="Hubenova E."/>
            <person name="Manasiev Y."/>
            <person name="Peykov S."/>
            <person name="Mitov M."/>
        </authorList>
    </citation>
    <scope>NUCLEOTIDE SEQUENCE [LARGE SCALE GENOMIC DNA]</scope>
    <source>
        <strain evidence="3 4">YoMME</strain>
    </source>
</reference>
<dbReference type="InterPro" id="IPR024442">
    <property type="entry name" value="Transposase_Zn_ribbon"/>
</dbReference>
<dbReference type="InterPro" id="IPR024445">
    <property type="entry name" value="Tnp_ISXO2-like"/>
</dbReference>
<evidence type="ECO:0000313" key="3">
    <source>
        <dbReference type="EMBL" id="MCE5168680.1"/>
    </source>
</evidence>
<protein>
    <submittedName>
        <fullName evidence="3">Transposase</fullName>
    </submittedName>
</protein>
<feature type="domain" description="ISXO2-like transposase" evidence="2">
    <location>
        <begin position="229"/>
        <end position="262"/>
    </location>
</feature>
<dbReference type="Proteomes" id="UP001199916">
    <property type="component" value="Unassembled WGS sequence"/>
</dbReference>
<feature type="domain" description="Transposase zinc-ribbon" evidence="1">
    <location>
        <begin position="19"/>
        <end position="65"/>
    </location>
</feature>
<organism evidence="3 4">
    <name type="scientific">Paenibacillus profundus</name>
    <dbReference type="NCBI Taxonomy" id="1173085"/>
    <lineage>
        <taxon>Bacteria</taxon>
        <taxon>Bacillati</taxon>
        <taxon>Bacillota</taxon>
        <taxon>Bacilli</taxon>
        <taxon>Bacillales</taxon>
        <taxon>Paenibacillaceae</taxon>
        <taxon>Paenibacillus</taxon>
    </lineage>
</organism>
<accession>A0ABS8Y9Y2</accession>
<comment type="caution">
    <text evidence="3">The sequence shown here is derived from an EMBL/GenBank/DDBJ whole genome shotgun (WGS) entry which is preliminary data.</text>
</comment>
<evidence type="ECO:0000313" key="4">
    <source>
        <dbReference type="Proteomes" id="UP001199916"/>
    </source>
</evidence>
<dbReference type="RefSeq" id="WP_233695878.1">
    <property type="nucleotide sequence ID" value="NZ_JAJNBZ010000002.1"/>
</dbReference>
<dbReference type="Pfam" id="PF12760">
    <property type="entry name" value="Zn_ribbon_IS1595"/>
    <property type="match status" value="1"/>
</dbReference>
<evidence type="ECO:0000259" key="1">
    <source>
        <dbReference type="Pfam" id="PF12760"/>
    </source>
</evidence>
<sequence length="299" mass="34258">MKRWQAVDTLENLQRYFRTESSCVTFLFQLKWPQGFVCPRCHHAHAYVIRTRRLPLYECRACRHQASLIVGTVMEGSRTSLRKWITAFWLVSRSDIGINAVKLSSIIKVTYKTAWSMLHKIRAAISLADAGQPLEGKVRGIVAFHGCSYPSTADLHPRETPLIIAESVTPDEELMDVKMKLVKQDCVSHKLLLRSACDHFIAHHVSQTASEMSIIRQRLRVDRRGRLYTAFNQARDWMGKTFHGIGAKYLQRYLDEFCFRYNLDTALTSTWDKLISLCVSSSISVQRYTSDCTARHAAA</sequence>
<name>A0ABS8Y9Y2_9BACL</name>